<dbReference type="PRINTS" id="PR00100">
    <property type="entry name" value="AOTCASE"/>
</dbReference>
<comment type="similarity">
    <text evidence="1">Belongs to the aspartate/ornithine carbamoyltransferase superfamily. OTCase family.</text>
</comment>
<dbReference type="GO" id="GO:0004585">
    <property type="term" value="F:ornithine carbamoyltransferase activity"/>
    <property type="evidence" value="ECO:0007669"/>
    <property type="project" value="UniProtKB-EC"/>
</dbReference>
<dbReference type="EC" id="2.1.3.3" evidence="2"/>
<organism evidence="7">
    <name type="scientific">marine metagenome</name>
    <dbReference type="NCBI Taxonomy" id="408172"/>
    <lineage>
        <taxon>unclassified sequences</taxon>
        <taxon>metagenomes</taxon>
        <taxon>ecological metagenomes</taxon>
    </lineage>
</organism>
<dbReference type="NCBIfam" id="NF001986">
    <property type="entry name" value="PRK00779.1"/>
    <property type="match status" value="1"/>
</dbReference>
<accession>A0A381SIN3</accession>
<comment type="catalytic activity">
    <reaction evidence="4">
        <text>carbamoyl phosphate + L-ornithine = L-citrulline + phosphate + H(+)</text>
        <dbReference type="Rhea" id="RHEA:19513"/>
        <dbReference type="ChEBI" id="CHEBI:15378"/>
        <dbReference type="ChEBI" id="CHEBI:43474"/>
        <dbReference type="ChEBI" id="CHEBI:46911"/>
        <dbReference type="ChEBI" id="CHEBI:57743"/>
        <dbReference type="ChEBI" id="CHEBI:58228"/>
        <dbReference type="EC" id="2.1.3.3"/>
    </reaction>
</comment>
<dbReference type="Gene3D" id="3.40.50.1370">
    <property type="entry name" value="Aspartate/ornithine carbamoyltransferase"/>
    <property type="match status" value="2"/>
</dbReference>
<dbReference type="InterPro" id="IPR006130">
    <property type="entry name" value="Asp/Orn_carbamoylTrfase"/>
</dbReference>
<evidence type="ECO:0000256" key="4">
    <source>
        <dbReference type="ARBA" id="ARBA00048772"/>
    </source>
</evidence>
<reference evidence="7" key="1">
    <citation type="submission" date="2018-05" db="EMBL/GenBank/DDBJ databases">
        <authorList>
            <person name="Lanie J.A."/>
            <person name="Ng W.-L."/>
            <person name="Kazmierczak K.M."/>
            <person name="Andrzejewski T.M."/>
            <person name="Davidsen T.M."/>
            <person name="Wayne K.J."/>
            <person name="Tettelin H."/>
            <person name="Glass J.I."/>
            <person name="Rusch D."/>
            <person name="Podicherti R."/>
            <person name="Tsui H.-C.T."/>
            <person name="Winkler M.E."/>
        </authorList>
    </citation>
    <scope>NUCLEOTIDE SEQUENCE</scope>
</reference>
<dbReference type="InterPro" id="IPR002292">
    <property type="entry name" value="Orn/put_carbamltrans"/>
</dbReference>
<sequence>MNKDFLHITDFSAEEIQAIFDLSTRLKMETHKGKPHHLLRGKTLAMIFQKPSARTRVSFETGMCQLGGHALFLGPADVGLGKREAVKDLAQLFSRYNDLIMARVFDHEHILQLAEHATVPVINGLTDYNHPCQVMADIFTVLEHRGHLDDLKISFIGDGNNVFHSWLFLAQRLPMQLGLACPEGYDPDQELVEKTRSTGLSEIVISHDPFDIATDSDVVYTDVWASMGQEEETEERAKIFQPFQVNSELMEAAGEKAYFLHCLPAHRGDEVTDDVIDSPQSIVFDEAENRMHVQKA</sequence>
<dbReference type="AlphaFoldDB" id="A0A381SIN3"/>
<evidence type="ECO:0000256" key="3">
    <source>
        <dbReference type="ARBA" id="ARBA00022679"/>
    </source>
</evidence>
<keyword evidence="3" id="KW-0808">Transferase</keyword>
<evidence type="ECO:0000313" key="7">
    <source>
        <dbReference type="EMBL" id="SVA03158.1"/>
    </source>
</evidence>
<dbReference type="InterPro" id="IPR006131">
    <property type="entry name" value="Asp_carbamoyltransf_Asp/Orn-bd"/>
</dbReference>
<dbReference type="GO" id="GO:0019240">
    <property type="term" value="P:citrulline biosynthetic process"/>
    <property type="evidence" value="ECO:0007669"/>
    <property type="project" value="TreeGrafter"/>
</dbReference>
<dbReference type="NCBIfam" id="TIGR00658">
    <property type="entry name" value="orni_carb_tr"/>
    <property type="match status" value="1"/>
</dbReference>
<dbReference type="Pfam" id="PF00185">
    <property type="entry name" value="OTCace"/>
    <property type="match status" value="1"/>
</dbReference>
<dbReference type="PANTHER" id="PTHR45753:SF3">
    <property type="entry name" value="ORNITHINE TRANSCARBAMYLASE, MITOCHONDRIAL"/>
    <property type="match status" value="1"/>
</dbReference>
<evidence type="ECO:0000259" key="5">
    <source>
        <dbReference type="Pfam" id="PF00185"/>
    </source>
</evidence>
<feature type="domain" description="Aspartate/ornithine carbamoyltransferase carbamoyl-P binding" evidence="6">
    <location>
        <begin position="3"/>
        <end position="143"/>
    </location>
</feature>
<dbReference type="EMBL" id="UINC01003079">
    <property type="protein sequence ID" value="SVA03158.1"/>
    <property type="molecule type" value="Genomic_DNA"/>
</dbReference>
<gene>
    <name evidence="7" type="ORF">METZ01_LOCUS56012</name>
</gene>
<evidence type="ECO:0000256" key="1">
    <source>
        <dbReference type="ARBA" id="ARBA00007805"/>
    </source>
</evidence>
<evidence type="ECO:0000259" key="6">
    <source>
        <dbReference type="Pfam" id="PF02729"/>
    </source>
</evidence>
<dbReference type="InterPro" id="IPR006132">
    <property type="entry name" value="Asp/Orn_carbamoyltranf_P-bd"/>
</dbReference>
<dbReference type="InterPro" id="IPR036901">
    <property type="entry name" value="Asp/Orn_carbamoylTrfase_sf"/>
</dbReference>
<dbReference type="SUPFAM" id="SSF53671">
    <property type="entry name" value="Aspartate/ornithine carbamoyltransferase"/>
    <property type="match status" value="1"/>
</dbReference>
<feature type="non-terminal residue" evidence="7">
    <location>
        <position position="296"/>
    </location>
</feature>
<dbReference type="InterPro" id="IPR024904">
    <property type="entry name" value="OTCase_ArgI"/>
</dbReference>
<dbReference type="GO" id="GO:0016597">
    <property type="term" value="F:amino acid binding"/>
    <property type="evidence" value="ECO:0007669"/>
    <property type="project" value="InterPro"/>
</dbReference>
<dbReference type="GO" id="GO:0042450">
    <property type="term" value="P:L-arginine biosynthetic process via ornithine"/>
    <property type="evidence" value="ECO:0007669"/>
    <property type="project" value="TreeGrafter"/>
</dbReference>
<name>A0A381SIN3_9ZZZZ</name>
<dbReference type="HAMAP" id="MF_01109">
    <property type="entry name" value="OTCase"/>
    <property type="match status" value="1"/>
</dbReference>
<evidence type="ECO:0000256" key="2">
    <source>
        <dbReference type="ARBA" id="ARBA00013007"/>
    </source>
</evidence>
<protein>
    <recommendedName>
        <fullName evidence="2">ornithine carbamoyltransferase</fullName>
        <ecNumber evidence="2">2.1.3.3</ecNumber>
    </recommendedName>
</protein>
<proteinExistence type="inferred from homology"/>
<dbReference type="FunFam" id="3.40.50.1370:FF:000008">
    <property type="entry name" value="Ornithine carbamoyltransferase"/>
    <property type="match status" value="1"/>
</dbReference>
<dbReference type="Pfam" id="PF02729">
    <property type="entry name" value="OTCace_N"/>
    <property type="match status" value="1"/>
</dbReference>
<feature type="domain" description="Aspartate/ornithine carbamoyltransferase Asp/Orn-binding" evidence="5">
    <location>
        <begin position="150"/>
        <end position="296"/>
    </location>
</feature>
<dbReference type="PRINTS" id="PR00102">
    <property type="entry name" value="OTCASE"/>
</dbReference>
<dbReference type="PANTHER" id="PTHR45753">
    <property type="entry name" value="ORNITHINE CARBAMOYLTRANSFERASE, MITOCHONDRIAL"/>
    <property type="match status" value="1"/>
</dbReference>